<dbReference type="Proteomes" id="UP000023762">
    <property type="component" value="Chromosome"/>
</dbReference>
<keyword evidence="1" id="KW-0547">Nucleotide-binding</keyword>
<keyword evidence="6" id="KW-0238">DNA-binding</keyword>
<keyword evidence="2" id="KW-0227">DNA damage</keyword>
<dbReference type="Pfam" id="PF00271">
    <property type="entry name" value="Helicase_C"/>
    <property type="match status" value="1"/>
</dbReference>
<dbReference type="KEGG" id="ehh:EHF_0975"/>
<dbReference type="eggNOG" id="COG1200">
    <property type="taxonomic scope" value="Bacteria"/>
</dbReference>
<dbReference type="PROSITE" id="PS51192">
    <property type="entry name" value="HELICASE_ATP_BIND_1"/>
    <property type="match status" value="1"/>
</dbReference>
<dbReference type="Pfam" id="PF19833">
    <property type="entry name" value="RecG_dom3_C"/>
    <property type="match status" value="1"/>
</dbReference>
<dbReference type="STRING" id="391036.EHF_0975"/>
<evidence type="ECO:0000256" key="5">
    <source>
        <dbReference type="ARBA" id="ARBA00022840"/>
    </source>
</evidence>
<evidence type="ECO:0000256" key="4">
    <source>
        <dbReference type="ARBA" id="ARBA00022806"/>
    </source>
</evidence>
<evidence type="ECO:0000313" key="11">
    <source>
        <dbReference type="EMBL" id="AHX04421.1"/>
    </source>
</evidence>
<dbReference type="GO" id="GO:0005524">
    <property type="term" value="F:ATP binding"/>
    <property type="evidence" value="ECO:0007669"/>
    <property type="project" value="UniProtKB-KW"/>
</dbReference>
<evidence type="ECO:0000256" key="2">
    <source>
        <dbReference type="ARBA" id="ARBA00022763"/>
    </source>
</evidence>
<dbReference type="AlphaFoldDB" id="X5GJW1"/>
<gene>
    <name evidence="11" type="ORF">EHF_0975</name>
</gene>
<keyword evidence="12" id="KW-1185">Reference proteome</keyword>
<dbReference type="PANTHER" id="PTHR47964:SF1">
    <property type="entry name" value="ATP-DEPENDENT DNA HELICASE HOMOLOG RECG, CHLOROPLASTIC"/>
    <property type="match status" value="1"/>
</dbReference>
<dbReference type="EMBL" id="CP007474">
    <property type="protein sequence ID" value="AHX04421.1"/>
    <property type="molecule type" value="Genomic_DNA"/>
</dbReference>
<reference evidence="11 12" key="1">
    <citation type="submission" date="2014-03" db="EMBL/GenBank/DDBJ databases">
        <title>Sequencing and Comparison of Genomes and Transcriptome Profiles of Human Ehrlichiosis Agents.</title>
        <authorList>
            <person name="Lin M."/>
            <person name="Daugherty S.C."/>
            <person name="Nagaraj S."/>
            <person name="Cheng Z."/>
            <person name="Xiong Q."/>
            <person name="Lin F.-Y."/>
            <person name="Sengamalay N."/>
            <person name="Ott S."/>
            <person name="Godinez A."/>
            <person name="Tallon L.J."/>
            <person name="Sadzewicz L."/>
            <person name="Fraser C.M."/>
            <person name="Dunning Hotopp J.C."/>
            <person name="Rikihisa Y."/>
        </authorList>
    </citation>
    <scope>NUCLEOTIDE SEQUENCE [LARGE SCALE GENOMIC DNA]</scope>
    <source>
        <strain evidence="11 12">HF</strain>
    </source>
</reference>
<dbReference type="SUPFAM" id="SSF52540">
    <property type="entry name" value="P-loop containing nucleoside triphosphate hydrolases"/>
    <property type="match status" value="2"/>
</dbReference>
<dbReference type="GO" id="GO:0006281">
    <property type="term" value="P:DNA repair"/>
    <property type="evidence" value="ECO:0007669"/>
    <property type="project" value="UniProtKB-KW"/>
</dbReference>
<protein>
    <recommendedName>
        <fullName evidence="8">Probable DNA 3'-5' helicase RecG</fullName>
    </recommendedName>
</protein>
<dbReference type="GO" id="GO:0003678">
    <property type="term" value="F:DNA helicase activity"/>
    <property type="evidence" value="ECO:0007669"/>
    <property type="project" value="TreeGrafter"/>
</dbReference>
<keyword evidence="4 11" id="KW-0347">Helicase</keyword>
<dbReference type="Pfam" id="PF17191">
    <property type="entry name" value="RecG_wedge"/>
    <property type="match status" value="1"/>
</dbReference>
<evidence type="ECO:0000313" key="12">
    <source>
        <dbReference type="Proteomes" id="UP000023762"/>
    </source>
</evidence>
<evidence type="ECO:0000256" key="1">
    <source>
        <dbReference type="ARBA" id="ARBA00022741"/>
    </source>
</evidence>
<proteinExistence type="predicted"/>
<dbReference type="InterPro" id="IPR027417">
    <property type="entry name" value="P-loop_NTPase"/>
</dbReference>
<dbReference type="GO" id="GO:0003677">
    <property type="term" value="F:DNA binding"/>
    <property type="evidence" value="ECO:0007669"/>
    <property type="project" value="UniProtKB-KW"/>
</dbReference>
<dbReference type="SUPFAM" id="SSF50249">
    <property type="entry name" value="Nucleic acid-binding proteins"/>
    <property type="match status" value="1"/>
</dbReference>
<keyword evidence="5" id="KW-0067">ATP-binding</keyword>
<dbReference type="InterPro" id="IPR014001">
    <property type="entry name" value="Helicase_ATP-bd"/>
</dbReference>
<evidence type="ECO:0000256" key="6">
    <source>
        <dbReference type="ARBA" id="ARBA00023125"/>
    </source>
</evidence>
<dbReference type="InterPro" id="IPR012340">
    <property type="entry name" value="NA-bd_OB-fold"/>
</dbReference>
<dbReference type="Gene3D" id="3.40.50.300">
    <property type="entry name" value="P-loop containing nucleotide triphosphate hydrolases"/>
    <property type="match status" value="2"/>
</dbReference>
<dbReference type="InterPro" id="IPR011545">
    <property type="entry name" value="DEAD/DEAH_box_helicase_dom"/>
</dbReference>
<feature type="domain" description="Helicase C-terminal" evidence="10">
    <location>
        <begin position="457"/>
        <end position="612"/>
    </location>
</feature>
<keyword evidence="3" id="KW-0378">Hydrolase</keyword>
<dbReference type="Gene3D" id="2.40.50.140">
    <property type="entry name" value="Nucleic acid-binding proteins"/>
    <property type="match status" value="1"/>
</dbReference>
<organism evidence="11 12">
    <name type="scientific">Ehrlichia japonica</name>
    <dbReference type="NCBI Taxonomy" id="391036"/>
    <lineage>
        <taxon>Bacteria</taxon>
        <taxon>Pseudomonadati</taxon>
        <taxon>Pseudomonadota</taxon>
        <taxon>Alphaproteobacteria</taxon>
        <taxon>Rickettsiales</taxon>
        <taxon>Anaplasmataceae</taxon>
        <taxon>Ehrlichia</taxon>
    </lineage>
</organism>
<dbReference type="InterPro" id="IPR033454">
    <property type="entry name" value="RecG_wedge"/>
</dbReference>
<evidence type="ECO:0000256" key="3">
    <source>
        <dbReference type="ARBA" id="ARBA00022801"/>
    </source>
</evidence>
<name>X5GJW1_9RICK</name>
<dbReference type="InterPro" id="IPR001650">
    <property type="entry name" value="Helicase_C-like"/>
</dbReference>
<evidence type="ECO:0000259" key="10">
    <source>
        <dbReference type="PROSITE" id="PS51194"/>
    </source>
</evidence>
<evidence type="ECO:0000256" key="7">
    <source>
        <dbReference type="ARBA" id="ARBA00023204"/>
    </source>
</evidence>
<feature type="domain" description="Helicase ATP-binding" evidence="9">
    <location>
        <begin position="274"/>
        <end position="434"/>
    </location>
</feature>
<dbReference type="GO" id="GO:0016787">
    <property type="term" value="F:hydrolase activity"/>
    <property type="evidence" value="ECO:0007669"/>
    <property type="project" value="UniProtKB-KW"/>
</dbReference>
<dbReference type="CDD" id="cd04488">
    <property type="entry name" value="RecG_wedge_OBF"/>
    <property type="match status" value="1"/>
</dbReference>
<dbReference type="OrthoDB" id="9804325at2"/>
<keyword evidence="7" id="KW-0234">DNA repair</keyword>
<accession>X5GJW1</accession>
<dbReference type="SMART" id="SM00487">
    <property type="entry name" value="DEXDc"/>
    <property type="match status" value="1"/>
</dbReference>
<dbReference type="InterPro" id="IPR047112">
    <property type="entry name" value="RecG/Mfd"/>
</dbReference>
<evidence type="ECO:0000259" key="9">
    <source>
        <dbReference type="PROSITE" id="PS51192"/>
    </source>
</evidence>
<dbReference type="SMART" id="SM00490">
    <property type="entry name" value="HELICc"/>
    <property type="match status" value="1"/>
</dbReference>
<dbReference type="HOGENOM" id="CLU_005122_7_1_5"/>
<dbReference type="Pfam" id="PF00270">
    <property type="entry name" value="DEAD"/>
    <property type="match status" value="1"/>
</dbReference>
<dbReference type="PANTHER" id="PTHR47964">
    <property type="entry name" value="ATP-DEPENDENT DNA HELICASE HOMOLOG RECG, CHLOROPLASTIC"/>
    <property type="match status" value="1"/>
</dbReference>
<dbReference type="InterPro" id="IPR045562">
    <property type="entry name" value="RecG_dom3_C"/>
</dbReference>
<dbReference type="PROSITE" id="PS51194">
    <property type="entry name" value="HELICASE_CTER"/>
    <property type="match status" value="1"/>
</dbReference>
<evidence type="ECO:0000256" key="8">
    <source>
        <dbReference type="ARBA" id="ARBA00049819"/>
    </source>
</evidence>
<sequence>MCNLSIFSSIYMLPGVNNIVGNLLKKLCGGDKIIDLLFHIPQSYVDRRTGLSEDAVGKIVTFIGTVKYHGFIGGRRKSQYKIILNTCIGEISLIFFNYSLKYLRNVLKVGSACVISGTLVRFFGCLQITHPDYIITDIKKFQDISIIEPVYPLIRGLTSKRISKLVKLSVKLLPDFPEWIDEKLLRKNKWDSWKESLIKIHHPDTLETVSLHRVRLAYDELLSHQISIKMVRKFDYQKGISIVSKQIYHNDILNKLPFKLTTGQEEVISEITKSQASENRMVKLLIGDVGSGKTVVALFAILNVIENGGQVAFMVPTEILAEQHYRWMQEILSDIPVNIELLTSKVKRKQNIRKKLQFGECEIVVGTHALFQDSVDFNDLNLIIIDEQQRFGVLQRMRLVRKGGNMADILFMTATPIPRTLEQVVYGDIDCLRLKDKPHNRLPIQTSVVNIERLSEVISKLQLALQEGNKAYWICPYIEDSELVDIAAAEKRFATLKEVFGKEVGLVHSRLSKVEKDEVMVSFYNGNIKLLVATTVIEVGVDVPDATIIIIENAEQFGLSQLHQLRGRVGRSDKSSFCILLHGNILSKIAYKKLCILRKFQDGFYIAEQDLLLRGSGDVLGVKQSGLSNFKFADIYKDQSLISIATKQAEEILNMSKTELDDHLTQLLYMFGYEASVINY</sequence>